<proteinExistence type="predicted"/>
<dbReference type="AlphaFoldDB" id="A0A6A4SDM9"/>
<evidence type="ECO:0000256" key="1">
    <source>
        <dbReference type="SAM" id="MobiDB-lite"/>
    </source>
</evidence>
<gene>
    <name evidence="2" type="ORF">F2P81_017400</name>
</gene>
<evidence type="ECO:0000313" key="3">
    <source>
        <dbReference type="Proteomes" id="UP000438429"/>
    </source>
</evidence>
<feature type="region of interest" description="Disordered" evidence="1">
    <location>
        <begin position="26"/>
        <end position="56"/>
    </location>
</feature>
<evidence type="ECO:0000313" key="2">
    <source>
        <dbReference type="EMBL" id="KAF0030669.1"/>
    </source>
</evidence>
<name>A0A6A4SDM9_SCOMX</name>
<accession>A0A6A4SDM9</accession>
<comment type="caution">
    <text evidence="2">The sequence shown here is derived from an EMBL/GenBank/DDBJ whole genome shotgun (WGS) entry which is preliminary data.</text>
</comment>
<protein>
    <submittedName>
        <fullName evidence="2">Uncharacterized protein</fullName>
    </submittedName>
</protein>
<dbReference type="EMBL" id="VEVO01000015">
    <property type="protein sequence ID" value="KAF0030669.1"/>
    <property type="molecule type" value="Genomic_DNA"/>
</dbReference>
<dbReference type="Proteomes" id="UP000438429">
    <property type="component" value="Unassembled WGS sequence"/>
</dbReference>
<reference evidence="2 3" key="1">
    <citation type="submission" date="2019-06" db="EMBL/GenBank/DDBJ databases">
        <title>Draft genomes of female and male turbot (Scophthalmus maximus).</title>
        <authorList>
            <person name="Xu H."/>
            <person name="Xu X.-W."/>
            <person name="Shao C."/>
            <person name="Chen S."/>
        </authorList>
    </citation>
    <scope>NUCLEOTIDE SEQUENCE [LARGE SCALE GENOMIC DNA]</scope>
    <source>
        <strain evidence="2">Ysfricsl-2016a</strain>
        <tissue evidence="2">Blood</tissue>
    </source>
</reference>
<sequence>MSRFSLPFPFEERKVQENVRTSEQHCAENESDIGGQHVVDGNGKEKKNSMANNATLQRNTGTSVSFIAHSPWTNVGSLDLTVWRSNTLTRRQDVKVPKPYIFLTTAPVL</sequence>
<organism evidence="2 3">
    <name type="scientific">Scophthalmus maximus</name>
    <name type="common">Turbot</name>
    <name type="synonym">Psetta maxima</name>
    <dbReference type="NCBI Taxonomy" id="52904"/>
    <lineage>
        <taxon>Eukaryota</taxon>
        <taxon>Metazoa</taxon>
        <taxon>Chordata</taxon>
        <taxon>Craniata</taxon>
        <taxon>Vertebrata</taxon>
        <taxon>Euteleostomi</taxon>
        <taxon>Actinopterygii</taxon>
        <taxon>Neopterygii</taxon>
        <taxon>Teleostei</taxon>
        <taxon>Neoteleostei</taxon>
        <taxon>Acanthomorphata</taxon>
        <taxon>Carangaria</taxon>
        <taxon>Pleuronectiformes</taxon>
        <taxon>Pleuronectoidei</taxon>
        <taxon>Scophthalmidae</taxon>
        <taxon>Scophthalmus</taxon>
    </lineage>
</organism>